<reference evidence="1" key="1">
    <citation type="submission" date="2014-11" db="EMBL/GenBank/DDBJ databases">
        <authorList>
            <person name="Amaro Gonzalez C."/>
        </authorList>
    </citation>
    <scope>NUCLEOTIDE SEQUENCE</scope>
</reference>
<proteinExistence type="predicted"/>
<dbReference type="EMBL" id="GBXM01074730">
    <property type="protein sequence ID" value="JAH33847.1"/>
    <property type="molecule type" value="Transcribed_RNA"/>
</dbReference>
<reference evidence="1" key="2">
    <citation type="journal article" date="2015" name="Fish Shellfish Immunol.">
        <title>Early steps in the European eel (Anguilla anguilla)-Vibrio vulnificus interaction in the gills: Role of the RtxA13 toxin.</title>
        <authorList>
            <person name="Callol A."/>
            <person name="Pajuelo D."/>
            <person name="Ebbesson L."/>
            <person name="Teles M."/>
            <person name="MacKenzie S."/>
            <person name="Amaro C."/>
        </authorList>
    </citation>
    <scope>NUCLEOTIDE SEQUENCE</scope>
</reference>
<accession>A0A0E9RY97</accession>
<name>A0A0E9RY97_ANGAN</name>
<protein>
    <submittedName>
        <fullName evidence="1">Uncharacterized protein</fullName>
    </submittedName>
</protein>
<sequence>MSVHKTQGPLQQLFYCTQLHQIKK</sequence>
<evidence type="ECO:0000313" key="1">
    <source>
        <dbReference type="EMBL" id="JAH33847.1"/>
    </source>
</evidence>
<organism evidence="1">
    <name type="scientific">Anguilla anguilla</name>
    <name type="common">European freshwater eel</name>
    <name type="synonym">Muraena anguilla</name>
    <dbReference type="NCBI Taxonomy" id="7936"/>
    <lineage>
        <taxon>Eukaryota</taxon>
        <taxon>Metazoa</taxon>
        <taxon>Chordata</taxon>
        <taxon>Craniata</taxon>
        <taxon>Vertebrata</taxon>
        <taxon>Euteleostomi</taxon>
        <taxon>Actinopterygii</taxon>
        <taxon>Neopterygii</taxon>
        <taxon>Teleostei</taxon>
        <taxon>Anguilliformes</taxon>
        <taxon>Anguillidae</taxon>
        <taxon>Anguilla</taxon>
    </lineage>
</organism>
<dbReference type="AlphaFoldDB" id="A0A0E9RY97"/>